<reference evidence="11 12" key="1">
    <citation type="submission" date="2020-08" db="EMBL/GenBank/DDBJ databases">
        <title>Genomic Encyclopedia of Type Strains, Phase IV (KMG-IV): sequencing the most valuable type-strain genomes for metagenomic binning, comparative biology and taxonomic classification.</title>
        <authorList>
            <person name="Goeker M."/>
        </authorList>
    </citation>
    <scope>NUCLEOTIDE SEQUENCE [LARGE SCALE GENOMIC DNA]</scope>
    <source>
        <strain evidence="11 12">DSM 101806</strain>
    </source>
</reference>
<dbReference type="GO" id="GO:0022857">
    <property type="term" value="F:transmembrane transporter activity"/>
    <property type="evidence" value="ECO:0007669"/>
    <property type="project" value="InterPro"/>
</dbReference>
<dbReference type="GO" id="GO:1990961">
    <property type="term" value="P:xenobiotic detoxification by transmembrane export across the plasma membrane"/>
    <property type="evidence" value="ECO:0007669"/>
    <property type="project" value="UniProtKB-ARBA"/>
</dbReference>
<feature type="transmembrane region" description="Helical" evidence="10">
    <location>
        <begin position="27"/>
        <end position="46"/>
    </location>
</feature>
<evidence type="ECO:0000256" key="10">
    <source>
        <dbReference type="SAM" id="Phobius"/>
    </source>
</evidence>
<dbReference type="InterPro" id="IPR045324">
    <property type="entry name" value="Small_multidrug_res"/>
</dbReference>
<keyword evidence="4 9" id="KW-0812">Transmembrane</keyword>
<evidence type="ECO:0000313" key="11">
    <source>
        <dbReference type="EMBL" id="MBB4098302.1"/>
    </source>
</evidence>
<dbReference type="InterPro" id="IPR037185">
    <property type="entry name" value="EmrE-like"/>
</dbReference>
<evidence type="ECO:0000256" key="3">
    <source>
        <dbReference type="ARBA" id="ARBA00022475"/>
    </source>
</evidence>
<dbReference type="NCBIfam" id="NF008512">
    <property type="entry name" value="PRK11431.1"/>
    <property type="match status" value="1"/>
</dbReference>
<dbReference type="Gene3D" id="1.10.3730.20">
    <property type="match status" value="1"/>
</dbReference>
<evidence type="ECO:0000256" key="4">
    <source>
        <dbReference type="ARBA" id="ARBA00022692"/>
    </source>
</evidence>
<accession>A0A7W6NW79</accession>
<dbReference type="FunFam" id="1.10.3730.20:FF:000001">
    <property type="entry name" value="Quaternary ammonium compound resistance transporter SugE"/>
    <property type="match status" value="1"/>
</dbReference>
<sequence length="106" mass="11129">MVWFILVIAGLLEVVWAFFMKQSEGFTRLVPSIVTLVTMGASFGLLSLSMRTLPLGTAYTVWTGIGAVGAFAVGIVVLGEQASLMRLGAAALIVSGLVLMKLSSAH</sequence>
<evidence type="ECO:0000256" key="8">
    <source>
        <dbReference type="ARBA" id="ARBA00039168"/>
    </source>
</evidence>
<evidence type="ECO:0000256" key="5">
    <source>
        <dbReference type="ARBA" id="ARBA00022989"/>
    </source>
</evidence>
<dbReference type="GO" id="GO:0005886">
    <property type="term" value="C:plasma membrane"/>
    <property type="evidence" value="ECO:0007669"/>
    <property type="project" value="UniProtKB-SubCell"/>
</dbReference>
<keyword evidence="6 10" id="KW-0472">Membrane</keyword>
<comment type="caution">
    <text evidence="11">The sequence shown here is derived from an EMBL/GenBank/DDBJ whole genome shotgun (WGS) entry which is preliminary data.</text>
</comment>
<comment type="subcellular location">
    <subcellularLocation>
        <location evidence="1 9">Cell membrane</location>
        <topology evidence="1 9">Multi-pass membrane protein</topology>
    </subcellularLocation>
</comment>
<organism evidence="11 12">
    <name type="scientific">Sphingomonas kyeonggiensis</name>
    <dbReference type="NCBI Taxonomy" id="1268553"/>
    <lineage>
        <taxon>Bacteria</taxon>
        <taxon>Pseudomonadati</taxon>
        <taxon>Pseudomonadota</taxon>
        <taxon>Alphaproteobacteria</taxon>
        <taxon>Sphingomonadales</taxon>
        <taxon>Sphingomonadaceae</taxon>
        <taxon>Sphingomonas</taxon>
    </lineage>
</organism>
<evidence type="ECO:0000256" key="6">
    <source>
        <dbReference type="ARBA" id="ARBA00023136"/>
    </source>
</evidence>
<evidence type="ECO:0000313" key="12">
    <source>
        <dbReference type="Proteomes" id="UP000557392"/>
    </source>
</evidence>
<name>A0A7W6NW79_9SPHN</name>
<dbReference type="InterPro" id="IPR000390">
    <property type="entry name" value="Small_drug/metabolite_transptr"/>
</dbReference>
<keyword evidence="2" id="KW-0813">Transport</keyword>
<dbReference type="Proteomes" id="UP000557392">
    <property type="component" value="Unassembled WGS sequence"/>
</dbReference>
<evidence type="ECO:0000256" key="1">
    <source>
        <dbReference type="ARBA" id="ARBA00004651"/>
    </source>
</evidence>
<dbReference type="AlphaFoldDB" id="A0A7W6NW79"/>
<feature type="transmembrane region" description="Helical" evidence="10">
    <location>
        <begin position="84"/>
        <end position="102"/>
    </location>
</feature>
<evidence type="ECO:0000256" key="7">
    <source>
        <dbReference type="ARBA" id="ARBA00038151"/>
    </source>
</evidence>
<feature type="transmembrane region" description="Helical" evidence="10">
    <location>
        <begin position="58"/>
        <end position="78"/>
    </location>
</feature>
<keyword evidence="12" id="KW-1185">Reference proteome</keyword>
<dbReference type="PANTHER" id="PTHR30561:SF0">
    <property type="entry name" value="GUANIDINIUM EXPORTER"/>
    <property type="match status" value="1"/>
</dbReference>
<dbReference type="SUPFAM" id="SSF103481">
    <property type="entry name" value="Multidrug resistance efflux transporter EmrE"/>
    <property type="match status" value="1"/>
</dbReference>
<keyword evidence="3" id="KW-1003">Cell membrane</keyword>
<gene>
    <name evidence="11" type="ORF">GGR46_001866</name>
</gene>
<protein>
    <recommendedName>
        <fullName evidence="8">Guanidinium exporter</fullName>
    </recommendedName>
</protein>
<comment type="similarity">
    <text evidence="7">Belongs to the drug/metabolite transporter (DMT) superfamily. Small multidrug resistance (SMR) (TC 2.A.7.1) family. Gdx/SugE subfamily.</text>
</comment>
<proteinExistence type="inferred from homology"/>
<evidence type="ECO:0000256" key="9">
    <source>
        <dbReference type="RuleBase" id="RU003942"/>
    </source>
</evidence>
<dbReference type="EMBL" id="JACIEH010000002">
    <property type="protein sequence ID" value="MBB4098302.1"/>
    <property type="molecule type" value="Genomic_DNA"/>
</dbReference>
<dbReference type="RefSeq" id="WP_183996991.1">
    <property type="nucleotide sequence ID" value="NZ_JACIEH010000002.1"/>
</dbReference>
<dbReference type="PANTHER" id="PTHR30561">
    <property type="entry name" value="SMR FAMILY PROTON-DEPENDENT DRUG EFFLUX TRANSPORTER SUGE"/>
    <property type="match status" value="1"/>
</dbReference>
<keyword evidence="5 10" id="KW-1133">Transmembrane helix</keyword>
<dbReference type="Pfam" id="PF00893">
    <property type="entry name" value="Multi_Drug_Res"/>
    <property type="match status" value="1"/>
</dbReference>
<evidence type="ECO:0000256" key="2">
    <source>
        <dbReference type="ARBA" id="ARBA00022448"/>
    </source>
</evidence>